<comment type="subcellular location">
    <subcellularLocation>
        <location evidence="1 12">Mitochondrion membrane</location>
        <topology evidence="1 12">Single-pass membrane protein</topology>
    </subcellularLocation>
</comment>
<keyword evidence="8 13" id="KW-1133">Transmembrane helix</keyword>
<dbReference type="GO" id="GO:0031966">
    <property type="term" value="C:mitochondrial membrane"/>
    <property type="evidence" value="ECO:0007669"/>
    <property type="project" value="UniProtKB-SubCell"/>
</dbReference>
<keyword evidence="10 12" id="KW-0496">Mitochondrion</keyword>
<evidence type="ECO:0000256" key="8">
    <source>
        <dbReference type="ARBA" id="ARBA00022989"/>
    </source>
</evidence>
<evidence type="ECO:0000256" key="3">
    <source>
        <dbReference type="ARBA" id="ARBA00011291"/>
    </source>
</evidence>
<accession>A0A076E812</accession>
<evidence type="ECO:0000256" key="2">
    <source>
        <dbReference type="ARBA" id="ARBA00008892"/>
    </source>
</evidence>
<dbReference type="EMBL" id="KJ508036">
    <property type="protein sequence ID" value="AII02244.1"/>
    <property type="molecule type" value="Genomic_DNA"/>
</dbReference>
<keyword evidence="4 12" id="KW-0813">Transport</keyword>
<dbReference type="GO" id="GO:0015078">
    <property type="term" value="F:proton transmembrane transporter activity"/>
    <property type="evidence" value="ECO:0007669"/>
    <property type="project" value="InterPro"/>
</dbReference>
<dbReference type="Pfam" id="PF00895">
    <property type="entry name" value="ATP-synt_8"/>
    <property type="match status" value="1"/>
</dbReference>
<geneLocation type="mitochondrion" evidence="14"/>
<dbReference type="InterPro" id="IPR001421">
    <property type="entry name" value="ATP8_metazoa"/>
</dbReference>
<keyword evidence="11 13" id="KW-0472">Membrane</keyword>
<protein>
    <recommendedName>
        <fullName evidence="12">ATP synthase complex subunit 8</fullName>
    </recommendedName>
</protein>
<evidence type="ECO:0000313" key="14">
    <source>
        <dbReference type="EMBL" id="AII02244.1"/>
    </source>
</evidence>
<evidence type="ECO:0000256" key="13">
    <source>
        <dbReference type="SAM" id="Phobius"/>
    </source>
</evidence>
<feature type="transmembrane region" description="Helical" evidence="13">
    <location>
        <begin position="6"/>
        <end position="31"/>
    </location>
</feature>
<evidence type="ECO:0000256" key="4">
    <source>
        <dbReference type="ARBA" id="ARBA00022448"/>
    </source>
</evidence>
<dbReference type="GO" id="GO:0015986">
    <property type="term" value="P:proton motive force-driven ATP synthesis"/>
    <property type="evidence" value="ECO:0007669"/>
    <property type="project" value="InterPro"/>
</dbReference>
<keyword evidence="6 12" id="KW-0812">Transmembrane</keyword>
<dbReference type="GO" id="GO:0045259">
    <property type="term" value="C:proton-transporting ATP synthase complex"/>
    <property type="evidence" value="ECO:0007669"/>
    <property type="project" value="UniProtKB-KW"/>
</dbReference>
<evidence type="ECO:0000256" key="9">
    <source>
        <dbReference type="ARBA" id="ARBA00023065"/>
    </source>
</evidence>
<dbReference type="AlphaFoldDB" id="A0A076E812"/>
<comment type="subunit">
    <text evidence="3">F-type ATPases have 2 components, CF(1) - the catalytic core - and CF(0) - the membrane proton channel.</text>
</comment>
<comment type="similarity">
    <text evidence="2 12">Belongs to the ATPase protein 8 family.</text>
</comment>
<evidence type="ECO:0000256" key="5">
    <source>
        <dbReference type="ARBA" id="ARBA00022547"/>
    </source>
</evidence>
<keyword evidence="9 12" id="KW-0406">Ion transport</keyword>
<reference evidence="14" key="1">
    <citation type="journal article" date="2014" name="Mol. Phylogenet. Evol.">
        <title>Towards a mitogenomic phylogeny of Lepidoptera.</title>
        <authorList>
            <person name="Timmermans M.J."/>
            <person name="Lees D.C."/>
            <person name="Simonsen T.J."/>
        </authorList>
    </citation>
    <scope>NUCLEOTIDE SEQUENCE</scope>
</reference>
<evidence type="ECO:0000256" key="11">
    <source>
        <dbReference type="ARBA" id="ARBA00023136"/>
    </source>
</evidence>
<evidence type="ECO:0000256" key="6">
    <source>
        <dbReference type="ARBA" id="ARBA00022692"/>
    </source>
</evidence>
<evidence type="ECO:0000256" key="10">
    <source>
        <dbReference type="ARBA" id="ARBA00023128"/>
    </source>
</evidence>
<evidence type="ECO:0000256" key="12">
    <source>
        <dbReference type="RuleBase" id="RU003661"/>
    </source>
</evidence>
<gene>
    <name evidence="14" type="primary">ATP8</name>
</gene>
<organism evidence="14">
    <name type="scientific">Oegoconia novimundi</name>
    <dbReference type="NCBI Taxonomy" id="454280"/>
    <lineage>
        <taxon>Eukaryota</taxon>
        <taxon>Metazoa</taxon>
        <taxon>Ecdysozoa</taxon>
        <taxon>Arthropoda</taxon>
        <taxon>Hexapoda</taxon>
        <taxon>Insecta</taxon>
        <taxon>Pterygota</taxon>
        <taxon>Neoptera</taxon>
        <taxon>Endopterygota</taxon>
        <taxon>Lepidoptera</taxon>
        <taxon>Glossata</taxon>
        <taxon>Ditrysia</taxon>
        <taxon>Gelechioidea</taxon>
        <taxon>Autostichidae</taxon>
        <taxon>Symmocinae</taxon>
        <taxon>Oegoconia</taxon>
    </lineage>
</organism>
<keyword evidence="7 12" id="KW-0375">Hydrogen ion transport</keyword>
<name>A0A076E812_9NEOP</name>
<evidence type="ECO:0000256" key="7">
    <source>
        <dbReference type="ARBA" id="ARBA00022781"/>
    </source>
</evidence>
<sequence length="57" mass="7246">MPQMMPINWLMSFFFFICIFIMFNIFNYYIFSMKFMNLKHNSNLNFKTPKINMNWKW</sequence>
<proteinExistence type="inferred from homology"/>
<evidence type="ECO:0000256" key="1">
    <source>
        <dbReference type="ARBA" id="ARBA00004304"/>
    </source>
</evidence>
<keyword evidence="5 12" id="KW-0138">CF(0)</keyword>